<dbReference type="PANTHER" id="PTHR33064:SF37">
    <property type="entry name" value="RIBONUCLEASE H"/>
    <property type="match status" value="1"/>
</dbReference>
<dbReference type="GO" id="GO:0006508">
    <property type="term" value="P:proteolysis"/>
    <property type="evidence" value="ECO:0007669"/>
    <property type="project" value="UniProtKB-KW"/>
</dbReference>
<keyword evidence="7" id="KW-0378">Hydrolase</keyword>
<evidence type="ECO:0000256" key="8">
    <source>
        <dbReference type="ARBA" id="ARBA00022918"/>
    </source>
</evidence>
<dbReference type="Pfam" id="PF17917">
    <property type="entry name" value="RT_RNaseH"/>
    <property type="match status" value="1"/>
</dbReference>
<name>A0A5B6WST5_9ROSI</name>
<dbReference type="Proteomes" id="UP000325315">
    <property type="component" value="Unassembled WGS sequence"/>
</dbReference>
<keyword evidence="4" id="KW-0540">Nuclease</keyword>
<keyword evidence="11" id="KW-1185">Reference proteome</keyword>
<dbReference type="AlphaFoldDB" id="A0A5B6WST5"/>
<dbReference type="PANTHER" id="PTHR33064">
    <property type="entry name" value="POL PROTEIN"/>
    <property type="match status" value="1"/>
</dbReference>
<keyword evidence="1" id="KW-0645">Protease</keyword>
<evidence type="ECO:0000256" key="3">
    <source>
        <dbReference type="ARBA" id="ARBA00022695"/>
    </source>
</evidence>
<keyword evidence="5" id="KW-0064">Aspartyl protease</keyword>
<evidence type="ECO:0000256" key="2">
    <source>
        <dbReference type="ARBA" id="ARBA00022679"/>
    </source>
</evidence>
<evidence type="ECO:0000256" key="4">
    <source>
        <dbReference type="ARBA" id="ARBA00022722"/>
    </source>
</evidence>
<keyword evidence="8" id="KW-0695">RNA-directed DNA polymerase</keyword>
<dbReference type="GO" id="GO:0003964">
    <property type="term" value="F:RNA-directed DNA polymerase activity"/>
    <property type="evidence" value="ECO:0007669"/>
    <property type="project" value="UniProtKB-KW"/>
</dbReference>
<dbReference type="GO" id="GO:0004190">
    <property type="term" value="F:aspartic-type endopeptidase activity"/>
    <property type="evidence" value="ECO:0007669"/>
    <property type="project" value="UniProtKB-KW"/>
</dbReference>
<comment type="caution">
    <text evidence="10">The sequence shown here is derived from an EMBL/GenBank/DDBJ whole genome shotgun (WGS) entry which is preliminary data.</text>
</comment>
<evidence type="ECO:0000313" key="10">
    <source>
        <dbReference type="EMBL" id="KAA3484428.1"/>
    </source>
</evidence>
<evidence type="ECO:0000259" key="9">
    <source>
        <dbReference type="Pfam" id="PF17917"/>
    </source>
</evidence>
<feature type="domain" description="Reverse transcriptase RNase H-like" evidence="9">
    <location>
        <begin position="100"/>
        <end position="174"/>
    </location>
</feature>
<dbReference type="OrthoDB" id="1002013at2759"/>
<dbReference type="GO" id="GO:0004519">
    <property type="term" value="F:endonuclease activity"/>
    <property type="evidence" value="ECO:0007669"/>
    <property type="project" value="UniProtKB-KW"/>
</dbReference>
<reference evidence="11" key="1">
    <citation type="journal article" date="2019" name="Plant Biotechnol. J.">
        <title>Genome sequencing of the Australian wild diploid species Gossypium australe highlights disease resistance and delayed gland morphogenesis.</title>
        <authorList>
            <person name="Cai Y."/>
            <person name="Cai X."/>
            <person name="Wang Q."/>
            <person name="Wang P."/>
            <person name="Zhang Y."/>
            <person name="Cai C."/>
            <person name="Xu Y."/>
            <person name="Wang K."/>
            <person name="Zhou Z."/>
            <person name="Wang C."/>
            <person name="Geng S."/>
            <person name="Li B."/>
            <person name="Dong Q."/>
            <person name="Hou Y."/>
            <person name="Wang H."/>
            <person name="Ai P."/>
            <person name="Liu Z."/>
            <person name="Yi F."/>
            <person name="Sun M."/>
            <person name="An G."/>
            <person name="Cheng J."/>
            <person name="Zhang Y."/>
            <person name="Shi Q."/>
            <person name="Xie Y."/>
            <person name="Shi X."/>
            <person name="Chang Y."/>
            <person name="Huang F."/>
            <person name="Chen Y."/>
            <person name="Hong S."/>
            <person name="Mi L."/>
            <person name="Sun Q."/>
            <person name="Zhang L."/>
            <person name="Zhou B."/>
            <person name="Peng R."/>
            <person name="Zhang X."/>
            <person name="Liu F."/>
        </authorList>
    </citation>
    <scope>NUCLEOTIDE SEQUENCE [LARGE SCALE GENOMIC DNA]</scope>
    <source>
        <strain evidence="11">cv. PA1801</strain>
    </source>
</reference>
<organism evidence="10 11">
    <name type="scientific">Gossypium australe</name>
    <dbReference type="NCBI Taxonomy" id="47621"/>
    <lineage>
        <taxon>Eukaryota</taxon>
        <taxon>Viridiplantae</taxon>
        <taxon>Streptophyta</taxon>
        <taxon>Embryophyta</taxon>
        <taxon>Tracheophyta</taxon>
        <taxon>Spermatophyta</taxon>
        <taxon>Magnoliopsida</taxon>
        <taxon>eudicotyledons</taxon>
        <taxon>Gunneridae</taxon>
        <taxon>Pentapetalae</taxon>
        <taxon>rosids</taxon>
        <taxon>malvids</taxon>
        <taxon>Malvales</taxon>
        <taxon>Malvaceae</taxon>
        <taxon>Malvoideae</taxon>
        <taxon>Gossypium</taxon>
    </lineage>
</organism>
<keyword evidence="3" id="KW-0548">Nucleotidyltransferase</keyword>
<sequence>MPFGLTNEPTNFQATMNDFFRPFLRTPRTCTTCATKVAWILQRLTQFELGRYVPRSRAYEGFATIAAPISNLLRKGQSFEWTKVAQGAMEHLKSRLCSALVETDAYGTRIGAVLTQEGKPLAYFNQKLSPRMQSASTYNREMFAITQVVWKWSQYLVGHKFIIIIDQRSLRELNQ</sequence>
<evidence type="ECO:0000256" key="6">
    <source>
        <dbReference type="ARBA" id="ARBA00022759"/>
    </source>
</evidence>
<evidence type="ECO:0000256" key="1">
    <source>
        <dbReference type="ARBA" id="ARBA00022670"/>
    </source>
</evidence>
<dbReference type="EMBL" id="SMMG02000002">
    <property type="protein sequence ID" value="KAA3484428.1"/>
    <property type="molecule type" value="Genomic_DNA"/>
</dbReference>
<dbReference type="InterPro" id="IPR041373">
    <property type="entry name" value="RT_RNaseH"/>
</dbReference>
<dbReference type="Gene3D" id="3.30.70.270">
    <property type="match status" value="1"/>
</dbReference>
<gene>
    <name evidence="10" type="ORF">EPI10_006512</name>
</gene>
<dbReference type="InterPro" id="IPR043128">
    <property type="entry name" value="Rev_trsase/Diguanyl_cyclase"/>
</dbReference>
<keyword evidence="2" id="KW-0808">Transferase</keyword>
<keyword evidence="6" id="KW-0255">Endonuclease</keyword>
<evidence type="ECO:0000256" key="7">
    <source>
        <dbReference type="ARBA" id="ARBA00022801"/>
    </source>
</evidence>
<protein>
    <submittedName>
        <fullName evidence="10">Retrovirus-related Pol polyprotein from transposon 297 family</fullName>
    </submittedName>
</protein>
<dbReference type="InterPro" id="IPR043502">
    <property type="entry name" value="DNA/RNA_pol_sf"/>
</dbReference>
<accession>A0A5B6WST5</accession>
<dbReference type="SUPFAM" id="SSF56672">
    <property type="entry name" value="DNA/RNA polymerases"/>
    <property type="match status" value="1"/>
</dbReference>
<evidence type="ECO:0000256" key="5">
    <source>
        <dbReference type="ARBA" id="ARBA00022750"/>
    </source>
</evidence>
<dbReference type="InterPro" id="IPR051320">
    <property type="entry name" value="Viral_Replic_Matur_Polypro"/>
</dbReference>
<proteinExistence type="predicted"/>
<evidence type="ECO:0000313" key="11">
    <source>
        <dbReference type="Proteomes" id="UP000325315"/>
    </source>
</evidence>